<dbReference type="GO" id="GO:0009228">
    <property type="term" value="P:thiamine biosynthetic process"/>
    <property type="evidence" value="ECO:0007669"/>
    <property type="project" value="UniProtKB-UniRule"/>
</dbReference>
<feature type="binding site" evidence="10">
    <location>
        <begin position="114"/>
        <end position="116"/>
    </location>
    <ligand>
        <name>thiamine diphosphate</name>
        <dbReference type="ChEBI" id="CHEBI:58937"/>
    </ligand>
</feature>
<feature type="binding site" evidence="10">
    <location>
        <position position="174"/>
    </location>
    <ligand>
        <name>thiamine diphosphate</name>
        <dbReference type="ChEBI" id="CHEBI:58937"/>
    </ligand>
</feature>
<reference evidence="12 13" key="1">
    <citation type="submission" date="2018-08" db="EMBL/GenBank/DDBJ databases">
        <title>A genome reference for cultivated species of the human gut microbiota.</title>
        <authorList>
            <person name="Zou Y."/>
            <person name="Xue W."/>
            <person name="Luo G."/>
        </authorList>
    </citation>
    <scope>NUCLEOTIDE SEQUENCE [LARGE SCALE GENOMIC DNA]</scope>
    <source>
        <strain evidence="12 13">AF22-21</strain>
    </source>
</reference>
<evidence type="ECO:0000256" key="7">
    <source>
        <dbReference type="ARBA" id="ARBA00022977"/>
    </source>
</evidence>
<dbReference type="Gene3D" id="3.40.50.970">
    <property type="match status" value="2"/>
</dbReference>
<dbReference type="InterPro" id="IPR033248">
    <property type="entry name" value="Transketolase_C"/>
</dbReference>
<comment type="pathway">
    <text evidence="1 10">Metabolic intermediate biosynthesis; 1-deoxy-D-xylulose 5-phosphate biosynthesis; 1-deoxy-D-xylulose 5-phosphate from D-glyceraldehyde 3-phosphate and pyruvate: step 1/1.</text>
</comment>
<protein>
    <recommendedName>
        <fullName evidence="10">1-deoxy-D-xylulose-5-phosphate synthase</fullName>
        <ecNumber evidence="10">2.2.1.7</ecNumber>
    </recommendedName>
    <alternativeName>
        <fullName evidence="10">1-deoxyxylulose-5-phosphate synthase</fullName>
        <shortName evidence="10">DXP synthase</shortName>
        <shortName evidence="10">DXPS</shortName>
    </alternativeName>
</protein>
<dbReference type="UniPathway" id="UPA00064">
    <property type="reaction ID" value="UER00091"/>
</dbReference>
<dbReference type="PROSITE" id="PS00801">
    <property type="entry name" value="TRANSKETOLASE_1"/>
    <property type="match status" value="1"/>
</dbReference>
<name>A0A412IVE4_9FIRM</name>
<comment type="caution">
    <text evidence="12">The sequence shown here is derived from an EMBL/GenBank/DDBJ whole genome shotgun (WGS) entry which is preliminary data.</text>
</comment>
<evidence type="ECO:0000256" key="1">
    <source>
        <dbReference type="ARBA" id="ARBA00004980"/>
    </source>
</evidence>
<dbReference type="GO" id="GO:0019288">
    <property type="term" value="P:isopentenyl diphosphate biosynthetic process, methylerythritol 4-phosphate pathway"/>
    <property type="evidence" value="ECO:0007669"/>
    <property type="project" value="TreeGrafter"/>
</dbReference>
<dbReference type="InterPro" id="IPR009014">
    <property type="entry name" value="Transketo_C/PFOR_II"/>
</dbReference>
<dbReference type="PANTHER" id="PTHR43322:SF5">
    <property type="entry name" value="1-DEOXY-D-XYLULOSE-5-PHOSPHATE SYNTHASE, CHLOROPLASTIC"/>
    <property type="match status" value="1"/>
</dbReference>
<dbReference type="GO" id="GO:0005829">
    <property type="term" value="C:cytosol"/>
    <property type="evidence" value="ECO:0007669"/>
    <property type="project" value="TreeGrafter"/>
</dbReference>
<dbReference type="NCBIfam" id="TIGR00204">
    <property type="entry name" value="dxs"/>
    <property type="match status" value="1"/>
</dbReference>
<evidence type="ECO:0000256" key="4">
    <source>
        <dbReference type="ARBA" id="ARBA00022679"/>
    </source>
</evidence>
<evidence type="ECO:0000256" key="2">
    <source>
        <dbReference type="ARBA" id="ARBA00011081"/>
    </source>
</evidence>
<dbReference type="HAMAP" id="MF_00315">
    <property type="entry name" value="DXP_synth"/>
    <property type="match status" value="1"/>
</dbReference>
<dbReference type="SUPFAM" id="SSF52518">
    <property type="entry name" value="Thiamin diphosphate-binding fold (THDP-binding)"/>
    <property type="match status" value="2"/>
</dbReference>
<feature type="binding site" evidence="10">
    <location>
        <begin position="146"/>
        <end position="147"/>
    </location>
    <ligand>
        <name>thiamine diphosphate</name>
        <dbReference type="ChEBI" id="CHEBI:58937"/>
    </ligand>
</feature>
<comment type="function">
    <text evidence="10">Catalyzes the acyloin condensation reaction between C atoms 2 and 3 of pyruvate and glyceraldehyde 3-phosphate to yield 1-deoxy-D-xylulose-5-phosphate (DXP).</text>
</comment>
<dbReference type="Proteomes" id="UP000283295">
    <property type="component" value="Unassembled WGS sequence"/>
</dbReference>
<dbReference type="SUPFAM" id="SSF52922">
    <property type="entry name" value="TK C-terminal domain-like"/>
    <property type="match status" value="1"/>
</dbReference>
<dbReference type="CDD" id="cd07033">
    <property type="entry name" value="TPP_PYR_DXS_TK_like"/>
    <property type="match status" value="1"/>
</dbReference>
<dbReference type="GO" id="GO:0030976">
    <property type="term" value="F:thiamine pyrophosphate binding"/>
    <property type="evidence" value="ECO:0007669"/>
    <property type="project" value="UniProtKB-UniRule"/>
</dbReference>
<keyword evidence="5 10" id="KW-0479">Metal-binding</keyword>
<keyword evidence="4 10" id="KW-0808">Transferase</keyword>
<feature type="binding site" evidence="10">
    <location>
        <position position="174"/>
    </location>
    <ligand>
        <name>Mg(2+)</name>
        <dbReference type="ChEBI" id="CHEBI:18420"/>
    </ligand>
</feature>
<evidence type="ECO:0000256" key="9">
    <source>
        <dbReference type="ARBA" id="ARBA00023229"/>
    </source>
</evidence>
<evidence type="ECO:0000256" key="3">
    <source>
        <dbReference type="ARBA" id="ARBA00011738"/>
    </source>
</evidence>
<evidence type="ECO:0000313" key="12">
    <source>
        <dbReference type="EMBL" id="RGS44026.1"/>
    </source>
</evidence>
<dbReference type="InterPro" id="IPR049557">
    <property type="entry name" value="Transketolase_CS"/>
</dbReference>
<dbReference type="CDD" id="cd02007">
    <property type="entry name" value="TPP_DXS"/>
    <property type="match status" value="1"/>
</dbReference>
<feature type="domain" description="Transketolase-like pyrimidine-binding" evidence="11">
    <location>
        <begin position="315"/>
        <end position="479"/>
    </location>
</feature>
<feature type="binding site" evidence="10">
    <location>
        <position position="145"/>
    </location>
    <ligand>
        <name>Mg(2+)</name>
        <dbReference type="ChEBI" id="CHEBI:18420"/>
    </ligand>
</feature>
<dbReference type="InterPro" id="IPR029061">
    <property type="entry name" value="THDP-binding"/>
</dbReference>
<evidence type="ECO:0000313" key="13">
    <source>
        <dbReference type="Proteomes" id="UP000283295"/>
    </source>
</evidence>
<dbReference type="InterPro" id="IPR005475">
    <property type="entry name" value="Transketolase-like_Pyr-bd"/>
</dbReference>
<feature type="binding site" evidence="10">
    <location>
        <position position="73"/>
    </location>
    <ligand>
        <name>thiamine diphosphate</name>
        <dbReference type="ChEBI" id="CHEBI:58937"/>
    </ligand>
</feature>
<keyword evidence="9 10" id="KW-0414">Isoprene biosynthesis</keyword>
<evidence type="ECO:0000256" key="10">
    <source>
        <dbReference type="HAMAP-Rule" id="MF_00315"/>
    </source>
</evidence>
<dbReference type="SMART" id="SM00861">
    <property type="entry name" value="Transket_pyr"/>
    <property type="match status" value="1"/>
</dbReference>
<dbReference type="NCBIfam" id="NF003933">
    <property type="entry name" value="PRK05444.2-2"/>
    <property type="match status" value="1"/>
</dbReference>
<dbReference type="AlphaFoldDB" id="A0A412IVE4"/>
<dbReference type="PANTHER" id="PTHR43322">
    <property type="entry name" value="1-D-DEOXYXYLULOSE 5-PHOSPHATE SYNTHASE-RELATED"/>
    <property type="match status" value="1"/>
</dbReference>
<evidence type="ECO:0000256" key="8">
    <source>
        <dbReference type="ARBA" id="ARBA00023052"/>
    </source>
</evidence>
<dbReference type="GO" id="GO:0000287">
    <property type="term" value="F:magnesium ion binding"/>
    <property type="evidence" value="ECO:0007669"/>
    <property type="project" value="UniProtKB-UniRule"/>
</dbReference>
<proteinExistence type="inferred from homology"/>
<dbReference type="GO" id="GO:0016114">
    <property type="term" value="P:terpenoid biosynthetic process"/>
    <property type="evidence" value="ECO:0007669"/>
    <property type="project" value="UniProtKB-UniRule"/>
</dbReference>
<dbReference type="Pfam" id="PF02779">
    <property type="entry name" value="Transket_pyr"/>
    <property type="match status" value="1"/>
</dbReference>
<dbReference type="Pfam" id="PF02780">
    <property type="entry name" value="Transketolase_C"/>
    <property type="match status" value="1"/>
</dbReference>
<dbReference type="RefSeq" id="WP_119201918.1">
    <property type="nucleotide sequence ID" value="NZ_JBDMSD010000002.1"/>
</dbReference>
<dbReference type="EMBL" id="QRVK01000002">
    <property type="protein sequence ID" value="RGS44026.1"/>
    <property type="molecule type" value="Genomic_DNA"/>
</dbReference>
<sequence>MNILDKINKENDIKNIDSEELPRLAEEIREFLVSHVSETGGHLAPNLGCVELTMALHRVLNFPEDKLIWDVGHQSYVHKILTGRKDEMGSLRQFGGMSGFPKTSESPCDAFNTGHSSTSISAALGMACARSIKGTHENIAAVIGDGSFTGGMVYEAMNNMADIKTSCLVVLNDNNMSIDQNVGGMSTYLSKLRVGQQYNDFKGNVEKVLMKIPVAGERLAKGLKKSKDSIKQILVPGMFFEELGVTYIGPIDGHDIETMEATFRKALKLDRPILVHVKTVKGKGYVHAERHPSYFHGVEPFDIRTGHVIKEKKTMSNTGVFARKLIELGRTDDRIVAITAAMGKGTGVSAFAEEFPERAFDVGIAEEHAVTFAAGLAASELVPVVAIYSSFLQRAYDQILHDVCLQNLHVIFAIDRSGLVGADGDTHQGIFDTAFLSHIPNMTVIAPKNRYELTKAMEWAVGYDGPVAIKYSRGDAYYGLSEYNVPFEKGKSEIIHRGRGLAIMAVGNMVQEAEKIYNRYISEGDDVTFVNARFLKPLDTELIDDLSHDHDRIVVIEEGIKRGGYGSAVEEYVEEHGLPVKVMTCAIDDRFVPQGTVSELRRMLGLDADSIYDRIGHADTIQ</sequence>
<evidence type="ECO:0000256" key="6">
    <source>
        <dbReference type="ARBA" id="ARBA00022842"/>
    </source>
</evidence>
<comment type="cofactor">
    <cofactor evidence="10">
        <name>Mg(2+)</name>
        <dbReference type="ChEBI" id="CHEBI:18420"/>
    </cofactor>
    <text evidence="10">Binds 1 Mg(2+) ion per subunit.</text>
</comment>
<comment type="catalytic activity">
    <reaction evidence="10">
        <text>D-glyceraldehyde 3-phosphate + pyruvate + H(+) = 1-deoxy-D-xylulose 5-phosphate + CO2</text>
        <dbReference type="Rhea" id="RHEA:12605"/>
        <dbReference type="ChEBI" id="CHEBI:15361"/>
        <dbReference type="ChEBI" id="CHEBI:15378"/>
        <dbReference type="ChEBI" id="CHEBI:16526"/>
        <dbReference type="ChEBI" id="CHEBI:57792"/>
        <dbReference type="ChEBI" id="CHEBI:59776"/>
        <dbReference type="EC" id="2.2.1.7"/>
    </reaction>
</comment>
<comment type="subunit">
    <text evidence="3 10">Homodimer.</text>
</comment>
<dbReference type="InterPro" id="IPR005477">
    <property type="entry name" value="Dxylulose-5-P_synthase"/>
</dbReference>
<dbReference type="EC" id="2.2.1.7" evidence="10"/>
<accession>A0A412IVE4</accession>
<dbReference type="OrthoDB" id="9803371at2"/>
<evidence type="ECO:0000256" key="5">
    <source>
        <dbReference type="ARBA" id="ARBA00022723"/>
    </source>
</evidence>
<feature type="binding site" evidence="10">
    <location>
        <position position="285"/>
    </location>
    <ligand>
        <name>thiamine diphosphate</name>
        <dbReference type="ChEBI" id="CHEBI:58937"/>
    </ligand>
</feature>
<organism evidence="12 13">
    <name type="scientific">Coprococcus eutactus</name>
    <dbReference type="NCBI Taxonomy" id="33043"/>
    <lineage>
        <taxon>Bacteria</taxon>
        <taxon>Bacillati</taxon>
        <taxon>Bacillota</taxon>
        <taxon>Clostridia</taxon>
        <taxon>Lachnospirales</taxon>
        <taxon>Lachnospiraceae</taxon>
        <taxon>Coprococcus</taxon>
    </lineage>
</organism>
<comment type="similarity">
    <text evidence="2 10">Belongs to the transketolase family. DXPS subfamily.</text>
</comment>
<dbReference type="GO" id="GO:0008661">
    <property type="term" value="F:1-deoxy-D-xylulose-5-phosphate synthase activity"/>
    <property type="evidence" value="ECO:0007669"/>
    <property type="project" value="UniProtKB-UniRule"/>
</dbReference>
<gene>
    <name evidence="10 12" type="primary">dxs</name>
    <name evidence="12" type="ORF">DWX94_01100</name>
</gene>
<keyword evidence="6 10" id="KW-0460">Magnesium</keyword>
<keyword evidence="8 10" id="KW-0786">Thiamine pyrophosphate</keyword>
<dbReference type="Pfam" id="PF13292">
    <property type="entry name" value="DXP_synthase_N"/>
    <property type="match status" value="1"/>
</dbReference>
<evidence type="ECO:0000259" key="11">
    <source>
        <dbReference type="SMART" id="SM00861"/>
    </source>
</evidence>
<keyword evidence="7 10" id="KW-0784">Thiamine biosynthesis</keyword>
<dbReference type="Gene3D" id="3.40.50.920">
    <property type="match status" value="1"/>
</dbReference>
<feature type="binding site" evidence="10">
    <location>
        <position position="366"/>
    </location>
    <ligand>
        <name>thiamine diphosphate</name>
        <dbReference type="ChEBI" id="CHEBI:58937"/>
    </ligand>
</feature>
<comment type="cofactor">
    <cofactor evidence="10">
        <name>thiamine diphosphate</name>
        <dbReference type="ChEBI" id="CHEBI:58937"/>
    </cofactor>
    <text evidence="10">Binds 1 thiamine pyrophosphate per subunit.</text>
</comment>